<dbReference type="InterPro" id="IPR001611">
    <property type="entry name" value="Leu-rich_rpt"/>
</dbReference>
<gene>
    <name evidence="1" type="ORF">TSUD_79900</name>
</gene>
<dbReference type="AlphaFoldDB" id="A0A2Z6LLF2"/>
<dbReference type="PANTHER" id="PTHR48054:SF87">
    <property type="entry name" value="PROTEIN KINASE DOMAIN-CONTAINING PROTEIN"/>
    <property type="match status" value="1"/>
</dbReference>
<dbReference type="Pfam" id="PF00560">
    <property type="entry name" value="LRR_1"/>
    <property type="match status" value="2"/>
</dbReference>
<dbReference type="SUPFAM" id="SSF52058">
    <property type="entry name" value="L domain-like"/>
    <property type="match status" value="1"/>
</dbReference>
<name>A0A2Z6LLF2_TRISU</name>
<evidence type="ECO:0008006" key="3">
    <source>
        <dbReference type="Google" id="ProtNLM"/>
    </source>
</evidence>
<keyword evidence="2" id="KW-1185">Reference proteome</keyword>
<protein>
    <recommendedName>
        <fullName evidence="3">Leucine-rich repeat-containing N-terminal plant-type domain-containing protein</fullName>
    </recommendedName>
</protein>
<evidence type="ECO:0000313" key="1">
    <source>
        <dbReference type="EMBL" id="GAU18702.1"/>
    </source>
</evidence>
<reference evidence="2" key="1">
    <citation type="journal article" date="2017" name="Front. Plant Sci.">
        <title>Climate Clever Clovers: New Paradigm to Reduce the Environmental Footprint of Ruminants by Breeding Low Methanogenic Forages Utilizing Haplotype Variation.</title>
        <authorList>
            <person name="Kaur P."/>
            <person name="Appels R."/>
            <person name="Bayer P.E."/>
            <person name="Keeble-Gagnere G."/>
            <person name="Wang J."/>
            <person name="Hirakawa H."/>
            <person name="Shirasawa K."/>
            <person name="Vercoe P."/>
            <person name="Stefanova K."/>
            <person name="Durmic Z."/>
            <person name="Nichols P."/>
            <person name="Revell C."/>
            <person name="Isobe S.N."/>
            <person name="Edwards D."/>
            <person name="Erskine W."/>
        </authorList>
    </citation>
    <scope>NUCLEOTIDE SEQUENCE [LARGE SCALE GENOMIC DNA]</scope>
    <source>
        <strain evidence="2">cv. Daliak</strain>
    </source>
</reference>
<dbReference type="PANTHER" id="PTHR48054">
    <property type="entry name" value="RECEPTOR KINASE-LIKE PROTEIN XA21"/>
    <property type="match status" value="1"/>
</dbReference>
<organism evidence="1 2">
    <name type="scientific">Trifolium subterraneum</name>
    <name type="common">Subterranean clover</name>
    <dbReference type="NCBI Taxonomy" id="3900"/>
    <lineage>
        <taxon>Eukaryota</taxon>
        <taxon>Viridiplantae</taxon>
        <taxon>Streptophyta</taxon>
        <taxon>Embryophyta</taxon>
        <taxon>Tracheophyta</taxon>
        <taxon>Spermatophyta</taxon>
        <taxon>Magnoliopsida</taxon>
        <taxon>eudicotyledons</taxon>
        <taxon>Gunneridae</taxon>
        <taxon>Pentapetalae</taxon>
        <taxon>rosids</taxon>
        <taxon>fabids</taxon>
        <taxon>Fabales</taxon>
        <taxon>Fabaceae</taxon>
        <taxon>Papilionoideae</taxon>
        <taxon>50 kb inversion clade</taxon>
        <taxon>NPAAA clade</taxon>
        <taxon>Hologalegina</taxon>
        <taxon>IRL clade</taxon>
        <taxon>Trifolieae</taxon>
        <taxon>Trifolium</taxon>
    </lineage>
</organism>
<dbReference type="Proteomes" id="UP000242715">
    <property type="component" value="Unassembled WGS sequence"/>
</dbReference>
<dbReference type="InterPro" id="IPR052592">
    <property type="entry name" value="LRR-RLK"/>
</dbReference>
<evidence type="ECO:0000313" key="2">
    <source>
        <dbReference type="Proteomes" id="UP000242715"/>
    </source>
</evidence>
<sequence>MLSNHLEGTVPPGLGNLPFLQLYNIGNNRIITSGVKGLEFITSLANSTHLNFLNIQGNMLEGEIPKTIGNLSKDLSILYMGGNRFNGSIPSSIGRLSGLRRLNLSHN</sequence>
<dbReference type="EMBL" id="DF973189">
    <property type="protein sequence ID" value="GAU18702.1"/>
    <property type="molecule type" value="Genomic_DNA"/>
</dbReference>
<proteinExistence type="predicted"/>
<dbReference type="OrthoDB" id="676979at2759"/>
<dbReference type="Gene3D" id="3.80.10.10">
    <property type="entry name" value="Ribonuclease Inhibitor"/>
    <property type="match status" value="1"/>
</dbReference>
<dbReference type="InterPro" id="IPR032675">
    <property type="entry name" value="LRR_dom_sf"/>
</dbReference>
<accession>A0A2Z6LLF2</accession>